<sequence>MQINHNRHETSEFDDLNELSKDELISRLKEKEAALKETEAALEKQEAHAEATRKKHEALTSAAREKFTSVINDLNNEKEDLQKKLKKPGAANADNFADSSMAVNGKHGPHHSMIYYRTTKTIYLEIHEDPGKFLESLTEGWTASGDKFIQMVLKEITDDNETIVHWTLEDQNKNSSINLLLRLKVERDANGEIRIAVESIEEKDLDTTCLQVPEPATAKASRLLLSGGSITLKPLLLGRTSFTITAQADLRSKEQFNAVDNAPSRGAGLIDNLKTGFGNKSASSRVSAGSGTAKRGDSIKTGELLSNVVGQFYKRFEKEAVIDERRKKDFIDNIPNAPPLTQGEQNLIAESMKVVEEVSSKAKRVAGTASESVEKYIYHSEEGGAGVAMTVAKVDLSAVSLFAELWLLDTYALKAEKKSSKIREIWNNLNGMRGLQFTVSVALPGGFQDRLFESWMTWETMIDREGRRTFIIAFAPLKTYAGTHHEVAGAENMVEGTSKGVFIIKELTENTCEWTRAQQANLKFSSSMPALESTSQDVEMSMKYLPPEKGERTVATGKAVGVVDCSAEEVAAWAMDYCNNEGMRKSKEIGNPAALELREKARVNERTFATVKKMPFILDNREFVFRMIWKSEDGKVLVGIESVGDEVDYGGKLKKTRGLSRKACGK</sequence>
<feature type="compositionally biased region" description="Basic and acidic residues" evidence="1">
    <location>
        <begin position="36"/>
        <end position="52"/>
    </location>
</feature>
<reference evidence="3" key="1">
    <citation type="journal article" date="2023" name="Commun. Biol.">
        <title>Genome analysis of Parmales, the sister group of diatoms, reveals the evolutionary specialization of diatoms from phago-mixotrophs to photoautotrophs.</title>
        <authorList>
            <person name="Ban H."/>
            <person name="Sato S."/>
            <person name="Yoshikawa S."/>
            <person name="Yamada K."/>
            <person name="Nakamura Y."/>
            <person name="Ichinomiya M."/>
            <person name="Sato N."/>
            <person name="Blanc-Mathieu R."/>
            <person name="Endo H."/>
            <person name="Kuwata A."/>
            <person name="Ogata H."/>
        </authorList>
    </citation>
    <scope>NUCLEOTIDE SEQUENCE [LARGE SCALE GENOMIC DNA]</scope>
    <source>
        <strain evidence="3">NIES 3700</strain>
    </source>
</reference>
<evidence type="ECO:0000313" key="2">
    <source>
        <dbReference type="EMBL" id="GMH65896.1"/>
    </source>
</evidence>
<proteinExistence type="predicted"/>
<evidence type="ECO:0000313" key="3">
    <source>
        <dbReference type="Proteomes" id="UP001165122"/>
    </source>
</evidence>
<feature type="region of interest" description="Disordered" evidence="1">
    <location>
        <begin position="36"/>
        <end position="60"/>
    </location>
</feature>
<gene>
    <name evidence="2" type="ORF">TrLO_g8811</name>
</gene>
<dbReference type="OrthoDB" id="10651398at2759"/>
<organism evidence="2 3">
    <name type="scientific">Triparma laevis f. longispina</name>
    <dbReference type="NCBI Taxonomy" id="1714387"/>
    <lineage>
        <taxon>Eukaryota</taxon>
        <taxon>Sar</taxon>
        <taxon>Stramenopiles</taxon>
        <taxon>Ochrophyta</taxon>
        <taxon>Bolidophyceae</taxon>
        <taxon>Parmales</taxon>
        <taxon>Triparmaceae</taxon>
        <taxon>Triparma</taxon>
    </lineage>
</organism>
<dbReference type="InterPro" id="IPR023393">
    <property type="entry name" value="START-like_dom_sf"/>
</dbReference>
<dbReference type="Gene3D" id="3.30.530.20">
    <property type="match status" value="1"/>
</dbReference>
<dbReference type="Proteomes" id="UP001165122">
    <property type="component" value="Unassembled WGS sequence"/>
</dbReference>
<feature type="compositionally biased region" description="Basic and acidic residues" evidence="1">
    <location>
        <begin position="1"/>
        <end position="11"/>
    </location>
</feature>
<comment type="caution">
    <text evidence="2">The sequence shown here is derived from an EMBL/GenBank/DDBJ whole genome shotgun (WGS) entry which is preliminary data.</text>
</comment>
<dbReference type="AlphaFoldDB" id="A0A9W7A859"/>
<keyword evidence="3" id="KW-1185">Reference proteome</keyword>
<protein>
    <submittedName>
        <fullName evidence="2">Uncharacterized protein</fullName>
    </submittedName>
</protein>
<evidence type="ECO:0000256" key="1">
    <source>
        <dbReference type="SAM" id="MobiDB-lite"/>
    </source>
</evidence>
<accession>A0A9W7A859</accession>
<dbReference type="EMBL" id="BRXW01000556">
    <property type="protein sequence ID" value="GMH65896.1"/>
    <property type="molecule type" value="Genomic_DNA"/>
</dbReference>
<feature type="region of interest" description="Disordered" evidence="1">
    <location>
        <begin position="1"/>
        <end position="20"/>
    </location>
</feature>
<name>A0A9W7A859_9STRA</name>